<dbReference type="SUPFAM" id="SSF56209">
    <property type="entry name" value="Nitrile hydratase alpha chain"/>
    <property type="match status" value="1"/>
</dbReference>
<evidence type="ECO:0000256" key="1">
    <source>
        <dbReference type="ARBA" id="ARBA00022723"/>
    </source>
</evidence>
<evidence type="ECO:0000313" key="4">
    <source>
        <dbReference type="EMBL" id="ADP89685.1"/>
    </source>
</evidence>
<dbReference type="GO" id="GO:0046914">
    <property type="term" value="F:transition metal ion binding"/>
    <property type="evidence" value="ECO:0007669"/>
    <property type="project" value="InterPro"/>
</dbReference>
<name>E5DSZ9_9MICO</name>
<organism evidence="4">
    <name type="scientific">Microbacterium sp. SW2-8</name>
    <dbReference type="NCBI Taxonomy" id="909556"/>
    <lineage>
        <taxon>Bacteria</taxon>
        <taxon>Bacillati</taxon>
        <taxon>Actinomycetota</taxon>
        <taxon>Actinomycetes</taxon>
        <taxon>Micrococcales</taxon>
        <taxon>Microbacteriaceae</taxon>
        <taxon>Microbacterium</taxon>
    </lineage>
</organism>
<feature type="compositionally biased region" description="Polar residues" evidence="2">
    <location>
        <begin position="58"/>
        <end position="72"/>
    </location>
</feature>
<keyword evidence="1" id="KW-0479">Metal-binding</keyword>
<proteinExistence type="predicted"/>
<evidence type="ECO:0000256" key="2">
    <source>
        <dbReference type="SAM" id="MobiDB-lite"/>
    </source>
</evidence>
<reference evidence="4" key="1">
    <citation type="journal article" date="2010" name="Antonie Van Leeuwenhoek">
        <title>Real-time PCR detection of Fe-type nitrile hydratase genes from environmental isolates suggests horizontal gene transfer between multiple genera.</title>
        <authorList>
            <person name="Coffey L."/>
            <person name="Owens E."/>
            <person name="Tambling K."/>
            <person name="O'Neill D."/>
            <person name="O'Connor L."/>
            <person name="O'Reilly C."/>
        </authorList>
    </citation>
    <scope>NUCLEOTIDE SEQUENCE</scope>
    <source>
        <strain evidence="4">SW2-8</strain>
    </source>
</reference>
<sequence length="151" mass="17459">VPRTRRQGLVPAGYVEGWKKTFEEDFAPSAAPSWSREPGPTPIPAVTPHRRYCGSGSVRLSGTSGMSTSWPSKTLRRSERDRVLTVFVHRRPILGLPPTWYKSFEYRARVVREPRRFSPRWEPRSRRYRGSRLHTTAQTRYMVLPQRPAAP</sequence>
<accession>E5DSZ9</accession>
<dbReference type="Pfam" id="PF02979">
    <property type="entry name" value="NHase_alpha"/>
    <property type="match status" value="1"/>
</dbReference>
<dbReference type="EMBL" id="GU461760">
    <property type="protein sequence ID" value="ADP89685.1"/>
    <property type="molecule type" value="Genomic_DNA"/>
</dbReference>
<feature type="non-terminal residue" evidence="4">
    <location>
        <position position="1"/>
    </location>
</feature>
<dbReference type="AlphaFoldDB" id="E5DSZ9"/>
<dbReference type="InterPro" id="IPR036648">
    <property type="entry name" value="CN_Hdrase_a/SCN_Hdrase_g_sf"/>
</dbReference>
<feature type="non-terminal residue" evidence="4">
    <location>
        <position position="151"/>
    </location>
</feature>
<dbReference type="InterPro" id="IPR004232">
    <property type="entry name" value="CN_Hdrtase_a/SCN_Hdrlase_g"/>
</dbReference>
<dbReference type="GO" id="GO:0003824">
    <property type="term" value="F:catalytic activity"/>
    <property type="evidence" value="ECO:0007669"/>
    <property type="project" value="InterPro"/>
</dbReference>
<gene>
    <name evidence="4" type="primary">nha1</name>
</gene>
<feature type="domain" description="Nitrile hydratase alpha/Thiocyanate hydrolase gamma" evidence="3">
    <location>
        <begin position="91"/>
        <end position="150"/>
    </location>
</feature>
<feature type="region of interest" description="Disordered" evidence="2">
    <location>
        <begin position="29"/>
        <end position="74"/>
    </location>
</feature>
<dbReference type="Gene3D" id="3.90.330.10">
    <property type="entry name" value="Nitrile hydratase alpha /Thiocyanate hydrolase gamma"/>
    <property type="match status" value="1"/>
</dbReference>
<evidence type="ECO:0000259" key="3">
    <source>
        <dbReference type="Pfam" id="PF02979"/>
    </source>
</evidence>
<protein>
    <submittedName>
        <fullName evidence="4">Nitrile hydratase alpha subunit</fullName>
    </submittedName>
</protein>